<feature type="domain" description="Fucosyltransferase C-terminal" evidence="4">
    <location>
        <begin position="135"/>
        <end position="258"/>
    </location>
</feature>
<dbReference type="GO" id="GO:0046920">
    <property type="term" value="F:alpha-(1-&gt;3)-fucosyltransferase activity"/>
    <property type="evidence" value="ECO:0007669"/>
    <property type="project" value="TreeGrafter"/>
</dbReference>
<accession>D1PTN5</accession>
<comment type="similarity">
    <text evidence="1">Belongs to the glycosyltransferase 10 family.</text>
</comment>
<dbReference type="HOGENOM" id="CLU_066854_0_0_10"/>
<dbReference type="InterPro" id="IPR038577">
    <property type="entry name" value="GT10-like_C_sf"/>
</dbReference>
<dbReference type="AlphaFoldDB" id="D1PTN5"/>
<keyword evidence="2" id="KW-0328">Glycosyltransferase</keyword>
<dbReference type="InterPro" id="IPR055270">
    <property type="entry name" value="Glyco_tran_10_C"/>
</dbReference>
<dbReference type="PANTHER" id="PTHR11929:SF194">
    <property type="entry name" value="ALPHA-(1,3)-FUCOSYLTRANSFERASE 10"/>
    <property type="match status" value="1"/>
</dbReference>
<dbReference type="GO" id="GO:0016020">
    <property type="term" value="C:membrane"/>
    <property type="evidence" value="ECO:0007669"/>
    <property type="project" value="InterPro"/>
</dbReference>
<gene>
    <name evidence="5" type="ORF">HMPREF0645_0320</name>
</gene>
<dbReference type="PANTHER" id="PTHR11929">
    <property type="entry name" value="ALPHA- 1,3 -FUCOSYLTRANSFERASE"/>
    <property type="match status" value="1"/>
</dbReference>
<dbReference type="SUPFAM" id="SSF53756">
    <property type="entry name" value="UDP-Glycosyltransferase/glycogen phosphorylase"/>
    <property type="match status" value="1"/>
</dbReference>
<evidence type="ECO:0000313" key="6">
    <source>
        <dbReference type="Proteomes" id="UP000003160"/>
    </source>
</evidence>
<proteinExistence type="inferred from homology"/>
<dbReference type="InterPro" id="IPR001503">
    <property type="entry name" value="Glyco_trans_10"/>
</dbReference>
<organism evidence="5 6">
    <name type="scientific">Hallella bergensis DSM 17361</name>
    <dbReference type="NCBI Taxonomy" id="585502"/>
    <lineage>
        <taxon>Bacteria</taxon>
        <taxon>Pseudomonadati</taxon>
        <taxon>Bacteroidota</taxon>
        <taxon>Bacteroidia</taxon>
        <taxon>Bacteroidales</taxon>
        <taxon>Prevotellaceae</taxon>
        <taxon>Hallella</taxon>
    </lineage>
</organism>
<sequence>MKRVLIVTRDPVISFRQMPGGVDHTPDGEYQFLINETDAEVDFVVVVGKGLRVPTEFRVAPQNTILMTGEPHSILEYPKGYCSQFGLVCACQPEIKGANVVYTPPLLPWYVGVDFSQNSDNRFTMNYEDVKRATPDKTKLMSVISSDKAFSQGHVDRLRFIRMLKRQYGDSVDIFGRGYREFKDKWNVLAPYKYHIVIENSTTDYYFTEKLFDCYLAGAYPIYHGCRNIADYYPQEAMTCIDIRNVEESFRTIDRVVRSQEYEKKQAILNQCKQLSMTKYNLFQQIADACNRLDAKACKQPVTLQPAAHFFSLHNLWLYTVGRNYYKFKGCRYREQLK</sequence>
<dbReference type="RefSeq" id="WP_007174669.1">
    <property type="nucleotide sequence ID" value="NZ_GG704782.1"/>
</dbReference>
<keyword evidence="3" id="KW-0808">Transferase</keyword>
<dbReference type="Proteomes" id="UP000003160">
    <property type="component" value="Unassembled WGS sequence"/>
</dbReference>
<evidence type="ECO:0000256" key="3">
    <source>
        <dbReference type="ARBA" id="ARBA00022679"/>
    </source>
</evidence>
<protein>
    <recommendedName>
        <fullName evidence="4">Fucosyltransferase C-terminal domain-containing protein</fullName>
    </recommendedName>
</protein>
<dbReference type="EMBL" id="ACKS01000017">
    <property type="protein sequence ID" value="EFA45295.1"/>
    <property type="molecule type" value="Genomic_DNA"/>
</dbReference>
<evidence type="ECO:0000256" key="2">
    <source>
        <dbReference type="ARBA" id="ARBA00022676"/>
    </source>
</evidence>
<dbReference type="Gene3D" id="3.40.50.11660">
    <property type="entry name" value="Glycosyl transferase family 10, C-terminal domain"/>
    <property type="match status" value="1"/>
</dbReference>
<dbReference type="OrthoDB" id="9791032at2"/>
<evidence type="ECO:0000259" key="4">
    <source>
        <dbReference type="Pfam" id="PF00852"/>
    </source>
</evidence>
<evidence type="ECO:0000313" key="5">
    <source>
        <dbReference type="EMBL" id="EFA45295.1"/>
    </source>
</evidence>
<evidence type="ECO:0000256" key="1">
    <source>
        <dbReference type="ARBA" id="ARBA00008919"/>
    </source>
</evidence>
<dbReference type="Pfam" id="PF00852">
    <property type="entry name" value="Glyco_transf_10"/>
    <property type="match status" value="1"/>
</dbReference>
<reference evidence="5 6" key="1">
    <citation type="submission" date="2009-10" db="EMBL/GenBank/DDBJ databases">
        <authorList>
            <person name="Qin X."/>
            <person name="Bachman B."/>
            <person name="Battles P."/>
            <person name="Bell A."/>
            <person name="Bess C."/>
            <person name="Bickham C."/>
            <person name="Chaboub L."/>
            <person name="Chen D."/>
            <person name="Coyle M."/>
            <person name="Deiros D.R."/>
            <person name="Dinh H."/>
            <person name="Forbes L."/>
            <person name="Fowler G."/>
            <person name="Francisco L."/>
            <person name="Fu Q."/>
            <person name="Gubbala S."/>
            <person name="Hale W."/>
            <person name="Han Y."/>
            <person name="Hemphill L."/>
            <person name="Highlander S.K."/>
            <person name="Hirani K."/>
            <person name="Hogues M."/>
            <person name="Jackson L."/>
            <person name="Jakkamsetti A."/>
            <person name="Javaid M."/>
            <person name="Jiang H."/>
            <person name="Korchina V."/>
            <person name="Kovar C."/>
            <person name="Lara F."/>
            <person name="Lee S."/>
            <person name="Mata R."/>
            <person name="Mathew T."/>
            <person name="Moen C."/>
            <person name="Morales K."/>
            <person name="Munidasa M."/>
            <person name="Nazareth L."/>
            <person name="Ngo R."/>
            <person name="Nguyen L."/>
            <person name="Okwuonu G."/>
            <person name="Ongeri F."/>
            <person name="Patil S."/>
            <person name="Petrosino J."/>
            <person name="Pham C."/>
            <person name="Pham P."/>
            <person name="Pu L.-L."/>
            <person name="Puazo M."/>
            <person name="Raj R."/>
            <person name="Reid J."/>
            <person name="Rouhana J."/>
            <person name="Saada N."/>
            <person name="Shang Y."/>
            <person name="Simmons D."/>
            <person name="Thornton R."/>
            <person name="Warren J."/>
            <person name="Weissenberger G."/>
            <person name="Zhang J."/>
            <person name="Zhang L."/>
            <person name="Zhou C."/>
            <person name="Zhu D."/>
            <person name="Muzny D."/>
            <person name="Worley K."/>
            <person name="Gibbs R."/>
        </authorList>
    </citation>
    <scope>NUCLEOTIDE SEQUENCE [LARGE SCALE GENOMIC DNA]</scope>
    <source>
        <strain evidence="5 6">DSM 17361</strain>
    </source>
</reference>
<comment type="caution">
    <text evidence="5">The sequence shown here is derived from an EMBL/GenBank/DDBJ whole genome shotgun (WGS) entry which is preliminary data.</text>
</comment>
<dbReference type="eggNOG" id="ENOG502Z8JE">
    <property type="taxonomic scope" value="Bacteria"/>
</dbReference>
<name>D1PTN5_9BACT</name>
<keyword evidence="6" id="KW-1185">Reference proteome</keyword>